<dbReference type="NCBIfam" id="TIGR01720">
    <property type="entry name" value="NRPS-para261"/>
    <property type="match status" value="1"/>
</dbReference>
<dbReference type="Gene3D" id="3.30.300.30">
    <property type="match status" value="2"/>
</dbReference>
<dbReference type="Pfam" id="PF00975">
    <property type="entry name" value="Thioesterase"/>
    <property type="match status" value="1"/>
</dbReference>
<dbReference type="EMBL" id="AP019376">
    <property type="protein sequence ID" value="BBH87140.1"/>
    <property type="molecule type" value="Genomic_DNA"/>
</dbReference>
<dbReference type="InterPro" id="IPR023213">
    <property type="entry name" value="CAT-like_dom_sf"/>
</dbReference>
<dbReference type="FunFam" id="2.30.38.10:FF:000001">
    <property type="entry name" value="Non-ribosomal peptide synthetase PvdI"/>
    <property type="match status" value="2"/>
</dbReference>
<dbReference type="CDD" id="cd05930">
    <property type="entry name" value="A_NRPS"/>
    <property type="match status" value="1"/>
</dbReference>
<dbReference type="CDD" id="cd19531">
    <property type="entry name" value="LCL_NRPS-like"/>
    <property type="match status" value="1"/>
</dbReference>
<dbReference type="FunFam" id="3.30.559.30:FF:000001">
    <property type="entry name" value="Non-ribosomal peptide synthetase"/>
    <property type="match status" value="1"/>
</dbReference>
<sequence length="2877" mass="323884">MDRDKHAGNTFDLFGEEEDALLLQLLDEEGFGLEEVIPRRKPTDTVPLSFAQQRVWFLDQFEPGSPNYNIAEALRLEGPLNRQALQSSLTKLLQRHESLRTTVALQENQPVQVIAERGELSLRLIDLSGLSATQQQATVQKLINQEAHNPFDLSRGPLFRAALLLLEPTTHILLLNMHHIISDARSLEIFIEELTYLYHAYCRGQRPELPELPLQYADYAIWQRQTIQKETLEKQLHYWCTQLKDVPPLELPTDYPRPPLQTQAGAWQDLTLSASLLKKLQALSEREGMTLFMTLLAAFQMLLAHYSNQTDIAVGIPVTNRTRVELENIIGFFVNTLVIRSKLTPEQTLQQVLRQVRNTLLDAYEHQDVPFEKVVDALDLERDPSRSPLIQVMFIYHNTIKGAERLGDLAVTSLKQEHVSAKFDLALAVEERLDGLHCLLEYNTDLFKAETIRSFLQHWQTLLEHIAADPTQHVHSLTVLPEEERQRLLFEWNDTDTENAPRKTFPALFIEQAEQRPDQIALTYHEHQLTYDELHRRSNQLAHYLRAKGVGPDVLVGICTERSVESFIALFGVLKAGGAYVPLDPAYPPERLAFMLQDANIHLLLTQSHISMKSASVERLCLDTEWSRVARMPTTTPDVPMHLDHIAYMIYTSGSTGTPKGVQVTHRGIGNLAYSYSTLFSVNEQSRILQFASLSFDASVVDIMALLLGATIYADTQERLLPGPDLTHILREQAISLITVPPSVLAALPPAHLPALETIIAVGEACPPALVAAWSPPHHFFNGYGPTETTVGASTIECFPDQPVTIGKPIPNFQVYLLNQYLQPVPVGVPGEIYIGGVGLARGYLNRPDLTAERFLPHPFSKEPGARLYRTGDLGRHLPDGSIEFVGRVDQQVKLRGYRIEPGEVEATLRRHPAISEAVVMIREDTHGHKQLVAYVIAATALTDTPASFEAQVQDFLRQSLPHYMVPSRIIRVDSFPLNANGKLDRRALPAPSLSATSTNEAPRSPLEAQLHSIWQAVLQLDTFGIHDNFFSLGGDSILSIQVVSRAAQAGLSLSPRHLFQHQTIAQLAAFLHTQPDTATPITPAQAETLPQELPLLPIMQWFLDQQPANPHHFNQSILLQLQTELSSQHISLALTQLVQRHDAFQLFLSGNLLRRREPSTEASLQQVALDALSPDEQQTTIEQVAEQAHASLSLEHGPLLRAVLFTRGQQPSLLLLVIHHLAVDGVSWRVILSELQTILHALLAGKQPQLPPPGPSFWQWGHALLRYVHTHADALRQQLPFWLAQHPPTAPAFPLDQPQGQNLKAQSQVITVTLSAEETRALLQQVPHAYQTRVQDVLLSALLLAFSEWTEHPSLLLHLEGHGRVDLLPDIDLSQTVGWFTALYPLLLQLPAHRDPASVLKSVKEQLRRLPEQGIGYGLLRYLHPDEQVRRSFDLLTEPQLIFNYLGQFDGEGVSLFTFAPQAPGAEHSPENRRSHLISIDGMVANGCLSLQWEYSSSLHAPTTIQQLATSFLSHLHSLIQHCLLPQAHGFTPSDFPLASLSQAQLDSLALPPSVEDLYPLSPLQAGMLFHAHEASGSDLYIQLAEFRLQGALDPQRLRDAFATVQQRHHILRTSFLWHELEHPLQVVFRRAPFPWLFADWRSLPPDVQQLRLEKLRQEERTRGFDLTNAPLFRVHLIQLAERQWVLLWCFHHILLDGWSLPLLFQEALHFYEHAHLLTLETARPYRDYIAWLQQQDQHQALSYWRRLLAGFSTPTRLPIQHPAPLAQQQQQYAVLHLSCDQEHTASLLACAKREQLTMNTLLQAAWALLLSRYSGSNDVLFGTTVAGRPASLAGIEHTAGLFINTLPVRVQLPVHQPLSDWLRELQAQQAEARLYEYAPLFEIQRCSEVPAGQRLFDTLLVFENYPLDEAILHLLPDLEIQDLHIVEKANYPLVIQAMVQQERLELRLTYDTACFDASPLQRLLNHLLHILLSLAHNTSNTPEQLSLIPYDELDTLLTCWNQTRTPYPATRTLPLLFAEQVQRTPDAIALLFEDEQLTYAELDTRSNHLASYLRRAGVGLDTPVGLWLERTPELLIAILGILKAGGAYVPLDTSYPAERLAFLFADARLHILLTRENLLQSLPTFTGRTICLDRDWQAIGQTAQEALPPIHPDNLAYIMYTSGSTGQPKGVGVTHRNIIRLVRETQYARFSADEVFLHFAPISFDASTFEIWGALLNGGRLVIFPSFLPSMNDLKDALKRYRISTMWLTEGVFRQLVESSLEDLSSLQQLLTGGDVLSPPHVARALQQLPGCRLINGYGPTECTTFACCHTIERLSHHSVPIGTPIANAQAYILDRQLHPVPIGVPGELYIGGDGLARGYLNQPHLTAERFIPHPFSDQPGARLYKTGDLVRYLEDGTIDFLGRLDQQIKIRGFRVEPGEIEAVICQHPDVRECVVTVWEEQQEKRLLAIVVGKQLAREELRQYVADRLPAFMQPAYYSMVDTLPLTPNGKIDRRLLPQLVEASQHLQATTPQEPARQFVPPRDATEFQLMQIWEDLFQRSDLNITDNFFELGGHSIMAMRLVSLIQKQLGQAIPIVTLFQHPTIEELAMSLRHLSPPPQQQRLLVPIQPRGTKPPLFCVHPAAGTVFCYTRLARLLDPEQPFYGLQLPEWADENTYPPIERLASLYIDALREVQPTGPYRLSGWSFGGIVAFEMAQQLHQVGEEVALLAIIDSAAHLSDPEHALKPDTSDAALALNMIEAYHLTTPESFEHWQPEAQLDFVCREMVKMNMLSANADPAHARRFLMTTAMSKYAAQRYVPHVYPHRITLFRATETLQLMRRLSSPGKPPHITGGWERLTKNGVDVYVVPGDHEGIVVGPAVHTLAISLQYCLDSL</sequence>
<dbReference type="InterPro" id="IPR025110">
    <property type="entry name" value="AMP-bd_C"/>
</dbReference>
<feature type="domain" description="Carrier" evidence="7">
    <location>
        <begin position="1002"/>
        <end position="1076"/>
    </location>
</feature>
<dbReference type="Pfam" id="PF00501">
    <property type="entry name" value="AMP-binding"/>
    <property type="match status" value="2"/>
</dbReference>
<dbReference type="Pfam" id="PF00668">
    <property type="entry name" value="Condensation"/>
    <property type="match status" value="3"/>
</dbReference>
<dbReference type="PANTHER" id="PTHR45527:SF1">
    <property type="entry name" value="FATTY ACID SYNTHASE"/>
    <property type="match status" value="1"/>
</dbReference>
<dbReference type="GO" id="GO:0044550">
    <property type="term" value="P:secondary metabolite biosynthetic process"/>
    <property type="evidence" value="ECO:0007669"/>
    <property type="project" value="UniProtKB-ARBA"/>
</dbReference>
<keyword evidence="3" id="KW-0596">Phosphopantetheine</keyword>
<organism evidence="8">
    <name type="scientific">Thermosporothrix sp. COM3</name>
    <dbReference type="NCBI Taxonomy" id="2490863"/>
    <lineage>
        <taxon>Bacteria</taxon>
        <taxon>Bacillati</taxon>
        <taxon>Chloroflexota</taxon>
        <taxon>Ktedonobacteria</taxon>
        <taxon>Ktedonobacterales</taxon>
        <taxon>Thermosporotrichaceae</taxon>
        <taxon>Thermosporothrix</taxon>
    </lineage>
</organism>
<protein>
    <submittedName>
        <fullName evidence="8">Non-ribosomal peptide synthetase</fullName>
    </submittedName>
</protein>
<dbReference type="SMART" id="SM00823">
    <property type="entry name" value="PKS_PP"/>
    <property type="match status" value="2"/>
</dbReference>
<dbReference type="InterPro" id="IPR006162">
    <property type="entry name" value="Ppantetheine_attach_site"/>
</dbReference>
<dbReference type="GO" id="GO:0031177">
    <property type="term" value="F:phosphopantetheine binding"/>
    <property type="evidence" value="ECO:0007669"/>
    <property type="project" value="InterPro"/>
</dbReference>
<dbReference type="FunFam" id="1.10.1200.10:FF:000005">
    <property type="entry name" value="Nonribosomal peptide synthetase 1"/>
    <property type="match status" value="2"/>
</dbReference>
<evidence type="ECO:0000259" key="7">
    <source>
        <dbReference type="PROSITE" id="PS50075"/>
    </source>
</evidence>
<dbReference type="InterPro" id="IPR029058">
    <property type="entry name" value="AB_hydrolase_fold"/>
</dbReference>
<dbReference type="SUPFAM" id="SSF56801">
    <property type="entry name" value="Acetyl-CoA synthetase-like"/>
    <property type="match status" value="2"/>
</dbReference>
<dbReference type="CDD" id="cd12117">
    <property type="entry name" value="A_NRPS_Srf_like"/>
    <property type="match status" value="1"/>
</dbReference>
<dbReference type="InterPro" id="IPR020845">
    <property type="entry name" value="AMP-binding_CS"/>
</dbReference>
<dbReference type="InterPro" id="IPR036736">
    <property type="entry name" value="ACP-like_sf"/>
</dbReference>
<evidence type="ECO:0000256" key="1">
    <source>
        <dbReference type="ARBA" id="ARBA00001957"/>
    </source>
</evidence>
<dbReference type="SUPFAM" id="SSF53474">
    <property type="entry name" value="alpha/beta-Hydrolases"/>
    <property type="match status" value="1"/>
</dbReference>
<dbReference type="InterPro" id="IPR009081">
    <property type="entry name" value="PP-bd_ACP"/>
</dbReference>
<dbReference type="FunFam" id="3.30.559.10:FF:000012">
    <property type="entry name" value="Non-ribosomal peptide synthetase"/>
    <property type="match status" value="1"/>
</dbReference>
<dbReference type="Gene3D" id="2.30.38.10">
    <property type="entry name" value="Luciferase, Domain 3"/>
    <property type="match status" value="2"/>
</dbReference>
<reference evidence="8" key="1">
    <citation type="submission" date="2018-12" db="EMBL/GenBank/DDBJ databases">
        <title>Novel natural products biosynthetic potential of the class Ktedonobacteria.</title>
        <authorList>
            <person name="Zheng Y."/>
            <person name="Saitou A."/>
            <person name="Wang C.M."/>
            <person name="Toyoda A."/>
            <person name="Minakuchi Y."/>
            <person name="Sekiguchi Y."/>
            <person name="Ueda K."/>
            <person name="Takano H."/>
            <person name="Sakai Y."/>
            <person name="Yokota A."/>
            <person name="Yabe S."/>
        </authorList>
    </citation>
    <scope>NUCLEOTIDE SEQUENCE</scope>
    <source>
        <strain evidence="8">COM3</strain>
    </source>
</reference>
<keyword evidence="6" id="KW-0045">Antibiotic biosynthesis</keyword>
<dbReference type="FunFam" id="3.30.300.30:FF:000010">
    <property type="entry name" value="Enterobactin synthetase component F"/>
    <property type="match status" value="1"/>
</dbReference>
<dbReference type="InterPro" id="IPR010060">
    <property type="entry name" value="NRPS_synth"/>
</dbReference>
<dbReference type="GO" id="GO:0008610">
    <property type="term" value="P:lipid biosynthetic process"/>
    <property type="evidence" value="ECO:0007669"/>
    <property type="project" value="UniProtKB-ARBA"/>
</dbReference>
<dbReference type="GO" id="GO:0003824">
    <property type="term" value="F:catalytic activity"/>
    <property type="evidence" value="ECO:0007669"/>
    <property type="project" value="InterPro"/>
</dbReference>
<evidence type="ECO:0000313" key="8">
    <source>
        <dbReference type="EMBL" id="BBH87140.1"/>
    </source>
</evidence>
<name>A0A455SHV1_9CHLR</name>
<dbReference type="Gene3D" id="3.30.559.30">
    <property type="entry name" value="Nonribosomal peptide synthetase, condensation domain"/>
    <property type="match status" value="3"/>
</dbReference>
<dbReference type="InterPro" id="IPR001031">
    <property type="entry name" value="Thioesterase"/>
</dbReference>
<dbReference type="GO" id="GO:0005737">
    <property type="term" value="C:cytoplasm"/>
    <property type="evidence" value="ECO:0007669"/>
    <property type="project" value="TreeGrafter"/>
</dbReference>
<dbReference type="PROSITE" id="PS00012">
    <property type="entry name" value="PHOSPHOPANTETHEINE"/>
    <property type="match status" value="2"/>
</dbReference>
<dbReference type="Pfam" id="PF00550">
    <property type="entry name" value="PP-binding"/>
    <property type="match status" value="2"/>
</dbReference>
<keyword evidence="4" id="KW-0597">Phosphoprotein</keyword>
<dbReference type="SUPFAM" id="SSF47336">
    <property type="entry name" value="ACP-like"/>
    <property type="match status" value="2"/>
</dbReference>
<dbReference type="Gene3D" id="3.30.559.10">
    <property type="entry name" value="Chloramphenicol acetyltransferase-like domain"/>
    <property type="match status" value="3"/>
</dbReference>
<dbReference type="Gene3D" id="3.40.50.1820">
    <property type="entry name" value="alpha/beta hydrolase"/>
    <property type="match status" value="1"/>
</dbReference>
<keyword evidence="5" id="KW-0677">Repeat</keyword>
<dbReference type="PROSITE" id="PS50075">
    <property type="entry name" value="CARRIER"/>
    <property type="match status" value="2"/>
</dbReference>
<feature type="domain" description="Carrier" evidence="7">
    <location>
        <begin position="2523"/>
        <end position="2598"/>
    </location>
</feature>
<dbReference type="FunFam" id="3.40.50.12780:FF:000012">
    <property type="entry name" value="Non-ribosomal peptide synthetase"/>
    <property type="match status" value="2"/>
</dbReference>
<evidence type="ECO:0000256" key="6">
    <source>
        <dbReference type="ARBA" id="ARBA00023194"/>
    </source>
</evidence>
<dbReference type="PROSITE" id="PS00455">
    <property type="entry name" value="AMP_BINDING"/>
    <property type="match status" value="2"/>
</dbReference>
<dbReference type="InterPro" id="IPR010071">
    <property type="entry name" value="AA_adenyl_dom"/>
</dbReference>
<dbReference type="Gene3D" id="3.40.50.980">
    <property type="match status" value="4"/>
</dbReference>
<dbReference type="GO" id="GO:0043041">
    <property type="term" value="P:amino acid activation for nonribosomal peptide biosynthetic process"/>
    <property type="evidence" value="ECO:0007669"/>
    <property type="project" value="TreeGrafter"/>
</dbReference>
<dbReference type="Gene3D" id="1.10.1200.10">
    <property type="entry name" value="ACP-like"/>
    <property type="match status" value="2"/>
</dbReference>
<comment type="similarity">
    <text evidence="2">Belongs to the ATP-dependent AMP-binding enzyme family.</text>
</comment>
<accession>A0A455SHV1</accession>
<dbReference type="CDD" id="cd19543">
    <property type="entry name" value="DCL_NRPS"/>
    <property type="match status" value="1"/>
</dbReference>
<evidence type="ECO:0000256" key="3">
    <source>
        <dbReference type="ARBA" id="ARBA00022450"/>
    </source>
</evidence>
<dbReference type="GO" id="GO:0017000">
    <property type="term" value="P:antibiotic biosynthetic process"/>
    <property type="evidence" value="ECO:0007669"/>
    <property type="project" value="UniProtKB-KW"/>
</dbReference>
<evidence type="ECO:0000256" key="5">
    <source>
        <dbReference type="ARBA" id="ARBA00022737"/>
    </source>
</evidence>
<proteinExistence type="inferred from homology"/>
<dbReference type="InterPro" id="IPR020806">
    <property type="entry name" value="PKS_PP-bd"/>
</dbReference>
<dbReference type="FunFam" id="3.40.50.980:FF:000001">
    <property type="entry name" value="Non-ribosomal peptide synthetase"/>
    <property type="match status" value="2"/>
</dbReference>
<dbReference type="NCBIfam" id="NF003417">
    <property type="entry name" value="PRK04813.1"/>
    <property type="match status" value="2"/>
</dbReference>
<dbReference type="NCBIfam" id="TIGR01733">
    <property type="entry name" value="AA-adenyl-dom"/>
    <property type="match status" value="2"/>
</dbReference>
<evidence type="ECO:0000256" key="4">
    <source>
        <dbReference type="ARBA" id="ARBA00022553"/>
    </source>
</evidence>
<comment type="cofactor">
    <cofactor evidence="1">
        <name>pantetheine 4'-phosphate</name>
        <dbReference type="ChEBI" id="CHEBI:47942"/>
    </cofactor>
</comment>
<dbReference type="InterPro" id="IPR045851">
    <property type="entry name" value="AMP-bd_C_sf"/>
</dbReference>
<dbReference type="CDD" id="cd19534">
    <property type="entry name" value="E_NRPS"/>
    <property type="match status" value="1"/>
</dbReference>
<gene>
    <name evidence="8" type="ORF">KTC_18910</name>
</gene>
<dbReference type="InterPro" id="IPR001242">
    <property type="entry name" value="Condensation_dom"/>
</dbReference>
<dbReference type="PANTHER" id="PTHR45527">
    <property type="entry name" value="NONRIBOSOMAL PEPTIDE SYNTHETASE"/>
    <property type="match status" value="1"/>
</dbReference>
<dbReference type="Pfam" id="PF13193">
    <property type="entry name" value="AMP-binding_C"/>
    <property type="match status" value="2"/>
</dbReference>
<dbReference type="InterPro" id="IPR000873">
    <property type="entry name" value="AMP-dep_synth/lig_dom"/>
</dbReference>
<dbReference type="SUPFAM" id="SSF52777">
    <property type="entry name" value="CoA-dependent acyltransferases"/>
    <property type="match status" value="6"/>
</dbReference>
<evidence type="ECO:0000256" key="2">
    <source>
        <dbReference type="ARBA" id="ARBA00006432"/>
    </source>
</evidence>